<gene>
    <name evidence="10" type="primary">ispE</name>
    <name evidence="13" type="ORF">DWG20_07765</name>
</gene>
<dbReference type="RefSeq" id="WP_115433269.1">
    <property type="nucleotide sequence ID" value="NZ_CP031337.1"/>
</dbReference>
<keyword evidence="8 10" id="KW-0414">Isoprene biosynthesis</keyword>
<evidence type="ECO:0000256" key="9">
    <source>
        <dbReference type="ARBA" id="ARBA00032554"/>
    </source>
</evidence>
<protein>
    <recommendedName>
        <fullName evidence="3 10">4-diphosphocytidyl-2-C-methyl-D-erythritol kinase</fullName>
        <shortName evidence="10">CMK</shortName>
        <ecNumber evidence="2 10">2.7.1.148</ecNumber>
    </recommendedName>
    <alternativeName>
        <fullName evidence="9 10">4-(cytidine-5'-diphospho)-2-C-methyl-D-erythritol kinase</fullName>
    </alternativeName>
</protein>
<proteinExistence type="inferred from homology"/>
<dbReference type="Gene3D" id="3.30.70.890">
    <property type="entry name" value="GHMP kinase, C-terminal domain"/>
    <property type="match status" value="1"/>
</dbReference>
<dbReference type="PIRSF" id="PIRSF010376">
    <property type="entry name" value="IspE"/>
    <property type="match status" value="1"/>
</dbReference>
<dbReference type="InterPro" id="IPR036554">
    <property type="entry name" value="GHMP_kinase_C_sf"/>
</dbReference>
<dbReference type="UniPathway" id="UPA00056">
    <property type="reaction ID" value="UER00094"/>
</dbReference>
<dbReference type="InterPro" id="IPR020568">
    <property type="entry name" value="Ribosomal_Su5_D2-typ_SF"/>
</dbReference>
<dbReference type="EC" id="2.7.1.148" evidence="2 10"/>
<dbReference type="NCBIfam" id="TIGR00154">
    <property type="entry name" value="ispE"/>
    <property type="match status" value="1"/>
</dbReference>
<dbReference type="GO" id="GO:0005524">
    <property type="term" value="F:ATP binding"/>
    <property type="evidence" value="ECO:0007669"/>
    <property type="project" value="UniProtKB-UniRule"/>
</dbReference>
<dbReference type="PANTHER" id="PTHR43527">
    <property type="entry name" value="4-DIPHOSPHOCYTIDYL-2-C-METHYL-D-ERYTHRITOL KINASE, CHLOROPLASTIC"/>
    <property type="match status" value="1"/>
</dbReference>
<dbReference type="HAMAP" id="MF_00061">
    <property type="entry name" value="IspE"/>
    <property type="match status" value="1"/>
</dbReference>
<dbReference type="GO" id="GO:0050515">
    <property type="term" value="F:4-(cytidine 5'-diphospho)-2-C-methyl-D-erythritol kinase activity"/>
    <property type="evidence" value="ECO:0007669"/>
    <property type="project" value="UniProtKB-UniRule"/>
</dbReference>
<evidence type="ECO:0000256" key="5">
    <source>
        <dbReference type="ARBA" id="ARBA00022741"/>
    </source>
</evidence>
<evidence type="ECO:0000256" key="6">
    <source>
        <dbReference type="ARBA" id="ARBA00022777"/>
    </source>
</evidence>
<keyword evidence="6 10" id="KW-0418">Kinase</keyword>
<dbReference type="GO" id="GO:0019288">
    <property type="term" value="P:isopentenyl diphosphate biosynthetic process, methylerythritol 4-phosphate pathway"/>
    <property type="evidence" value="ECO:0007669"/>
    <property type="project" value="UniProtKB-UniRule"/>
</dbReference>
<evidence type="ECO:0000256" key="1">
    <source>
        <dbReference type="ARBA" id="ARBA00009684"/>
    </source>
</evidence>
<dbReference type="GO" id="GO:0016114">
    <property type="term" value="P:terpenoid biosynthetic process"/>
    <property type="evidence" value="ECO:0007669"/>
    <property type="project" value="UniProtKB-UniRule"/>
</dbReference>
<dbReference type="InterPro" id="IPR014721">
    <property type="entry name" value="Ribsml_uS5_D2-typ_fold_subgr"/>
</dbReference>
<dbReference type="Pfam" id="PF08544">
    <property type="entry name" value="GHMP_kinases_C"/>
    <property type="match status" value="1"/>
</dbReference>
<dbReference type="Proteomes" id="UP000254537">
    <property type="component" value="Chromosome"/>
</dbReference>
<dbReference type="EMBL" id="CP031337">
    <property type="protein sequence ID" value="AXK39334.1"/>
    <property type="molecule type" value="Genomic_DNA"/>
</dbReference>
<dbReference type="SUPFAM" id="SSF54211">
    <property type="entry name" value="Ribosomal protein S5 domain 2-like"/>
    <property type="match status" value="1"/>
</dbReference>
<organism evidence="13 14">
    <name type="scientific">Crenobacter cavernae</name>
    <dbReference type="NCBI Taxonomy" id="2290923"/>
    <lineage>
        <taxon>Bacteria</taxon>
        <taxon>Pseudomonadati</taxon>
        <taxon>Pseudomonadota</taxon>
        <taxon>Betaproteobacteria</taxon>
        <taxon>Neisseriales</taxon>
        <taxon>Neisseriaceae</taxon>
        <taxon>Crenobacter</taxon>
    </lineage>
</organism>
<evidence type="ECO:0000256" key="4">
    <source>
        <dbReference type="ARBA" id="ARBA00022679"/>
    </source>
</evidence>
<evidence type="ECO:0000256" key="10">
    <source>
        <dbReference type="HAMAP-Rule" id="MF_00061"/>
    </source>
</evidence>
<dbReference type="OrthoDB" id="9809438at2"/>
<evidence type="ECO:0000259" key="12">
    <source>
        <dbReference type="Pfam" id="PF08544"/>
    </source>
</evidence>
<feature type="domain" description="GHMP kinase N-terminal" evidence="11">
    <location>
        <begin position="69"/>
        <end position="146"/>
    </location>
</feature>
<keyword evidence="5 10" id="KW-0547">Nucleotide-binding</keyword>
<evidence type="ECO:0000256" key="8">
    <source>
        <dbReference type="ARBA" id="ARBA00023229"/>
    </source>
</evidence>
<comment type="function">
    <text evidence="10">Catalyzes the phosphorylation of the position 2 hydroxy group of 4-diphosphocytidyl-2C-methyl-D-erythritol.</text>
</comment>
<dbReference type="SUPFAM" id="SSF55060">
    <property type="entry name" value="GHMP Kinase, C-terminal domain"/>
    <property type="match status" value="1"/>
</dbReference>
<keyword evidence="4 10" id="KW-0808">Transferase</keyword>
<dbReference type="InterPro" id="IPR013750">
    <property type="entry name" value="GHMP_kinase_C_dom"/>
</dbReference>
<keyword evidence="7 10" id="KW-0067">ATP-binding</keyword>
<comment type="catalytic activity">
    <reaction evidence="10">
        <text>4-CDP-2-C-methyl-D-erythritol + ATP = 4-CDP-2-C-methyl-D-erythritol 2-phosphate + ADP + H(+)</text>
        <dbReference type="Rhea" id="RHEA:18437"/>
        <dbReference type="ChEBI" id="CHEBI:15378"/>
        <dbReference type="ChEBI" id="CHEBI:30616"/>
        <dbReference type="ChEBI" id="CHEBI:57823"/>
        <dbReference type="ChEBI" id="CHEBI:57919"/>
        <dbReference type="ChEBI" id="CHEBI:456216"/>
        <dbReference type="EC" id="2.7.1.148"/>
    </reaction>
</comment>
<comment type="pathway">
    <text evidence="10">Isoprenoid biosynthesis; isopentenyl diphosphate biosynthesis via DXP pathway; isopentenyl diphosphate from 1-deoxy-D-xylulose 5-phosphate: step 3/6.</text>
</comment>
<evidence type="ECO:0000256" key="7">
    <source>
        <dbReference type="ARBA" id="ARBA00022840"/>
    </source>
</evidence>
<dbReference type="InterPro" id="IPR006204">
    <property type="entry name" value="GHMP_kinase_N_dom"/>
</dbReference>
<reference evidence="13 14" key="1">
    <citation type="submission" date="2018-07" db="EMBL/GenBank/DDBJ databases">
        <title>Crenobacter cavernae sp. nov., isolated from a karst cave.</title>
        <authorList>
            <person name="Zhu H."/>
        </authorList>
    </citation>
    <scope>NUCLEOTIDE SEQUENCE [LARGE SCALE GENOMIC DNA]</scope>
    <source>
        <strain evidence="13 14">K1W11S-77</strain>
    </source>
</reference>
<accession>A0A345Y5Y2</accession>
<dbReference type="Gene3D" id="3.30.230.10">
    <property type="match status" value="1"/>
</dbReference>
<dbReference type="AlphaFoldDB" id="A0A345Y5Y2"/>
<dbReference type="Pfam" id="PF00288">
    <property type="entry name" value="GHMP_kinases_N"/>
    <property type="match status" value="1"/>
</dbReference>
<comment type="similarity">
    <text evidence="1 10">Belongs to the GHMP kinase family. IspE subfamily.</text>
</comment>
<dbReference type="InterPro" id="IPR004424">
    <property type="entry name" value="IspE"/>
</dbReference>
<dbReference type="PANTHER" id="PTHR43527:SF2">
    <property type="entry name" value="4-DIPHOSPHOCYTIDYL-2-C-METHYL-D-ERYTHRITOL KINASE, CHLOROPLASTIC"/>
    <property type="match status" value="1"/>
</dbReference>
<feature type="binding site" evidence="10">
    <location>
        <begin position="96"/>
        <end position="106"/>
    </location>
    <ligand>
        <name>ATP</name>
        <dbReference type="ChEBI" id="CHEBI:30616"/>
    </ligand>
</feature>
<evidence type="ECO:0000256" key="3">
    <source>
        <dbReference type="ARBA" id="ARBA00017473"/>
    </source>
</evidence>
<evidence type="ECO:0000313" key="14">
    <source>
        <dbReference type="Proteomes" id="UP000254537"/>
    </source>
</evidence>
<dbReference type="KEGG" id="ccah:DWG20_07765"/>
<feature type="active site" evidence="10">
    <location>
        <position position="13"/>
    </location>
</feature>
<feature type="active site" evidence="10">
    <location>
        <position position="138"/>
    </location>
</feature>
<name>A0A345Y5Y2_9NEIS</name>
<evidence type="ECO:0000259" key="11">
    <source>
        <dbReference type="Pfam" id="PF00288"/>
    </source>
</evidence>
<sequence>MTYDFQAFPAPAKLNLMLKVVGRRPDGYHLLETVFRFIDFADTVEIAATDDGIIELVNPTPGVPAEADLTVRAALALKAASGSELGARIRLTKRIPMGGGLGGGSSDAATVLLALNRLWGAGFSRERLMELGLKLGADVPVFVFGRNAFATGVGEALTELDLPEAWYVVLHPGVHVPTAKIFSSPLLTRDSRPSIMRTLETTQQRRNDLQAAVLAEFKEVDSALSELAKYGPALMTGSGSCVFLECESQDQANTVFRTVSEKYDGFVAKGLASHPMFDRV</sequence>
<feature type="domain" description="GHMP kinase C-terminal" evidence="12">
    <location>
        <begin position="206"/>
        <end position="264"/>
    </location>
</feature>
<evidence type="ECO:0000256" key="2">
    <source>
        <dbReference type="ARBA" id="ARBA00012052"/>
    </source>
</evidence>
<evidence type="ECO:0000313" key="13">
    <source>
        <dbReference type="EMBL" id="AXK39334.1"/>
    </source>
</evidence>